<dbReference type="PRINTS" id="PR00344">
    <property type="entry name" value="BCTRLSENSOR"/>
</dbReference>
<dbReference type="Proteomes" id="UP000494115">
    <property type="component" value="Unassembled WGS sequence"/>
</dbReference>
<keyword evidence="7" id="KW-0418">Kinase</keyword>
<dbReference type="InterPro" id="IPR036097">
    <property type="entry name" value="HisK_dim/P_sf"/>
</dbReference>
<dbReference type="SMART" id="SM00448">
    <property type="entry name" value="REC"/>
    <property type="match status" value="1"/>
</dbReference>
<dbReference type="GO" id="GO:0000155">
    <property type="term" value="F:phosphorelay sensor kinase activity"/>
    <property type="evidence" value="ECO:0007669"/>
    <property type="project" value="InterPro"/>
</dbReference>
<dbReference type="InterPro" id="IPR004358">
    <property type="entry name" value="Sig_transdc_His_kin-like_C"/>
</dbReference>
<dbReference type="InterPro" id="IPR005467">
    <property type="entry name" value="His_kinase_dom"/>
</dbReference>
<accession>A0A6S7CH14</accession>
<evidence type="ECO:0000256" key="4">
    <source>
        <dbReference type="PROSITE-ProRule" id="PRU00169"/>
    </source>
</evidence>
<dbReference type="Gene3D" id="1.10.287.130">
    <property type="match status" value="1"/>
</dbReference>
<feature type="domain" description="Histidine kinase" evidence="5">
    <location>
        <begin position="226"/>
        <end position="458"/>
    </location>
</feature>
<gene>
    <name evidence="7" type="primary">rcsC_10</name>
    <name evidence="7" type="ORF">LMG28138_02832</name>
</gene>
<dbReference type="Gene3D" id="3.30.450.40">
    <property type="match status" value="1"/>
</dbReference>
<dbReference type="CDD" id="cd17580">
    <property type="entry name" value="REC_2_DhkD-like"/>
    <property type="match status" value="1"/>
</dbReference>
<organism evidence="7 8">
    <name type="scientific">Pararobbsia alpina</name>
    <dbReference type="NCBI Taxonomy" id="621374"/>
    <lineage>
        <taxon>Bacteria</taxon>
        <taxon>Pseudomonadati</taxon>
        <taxon>Pseudomonadota</taxon>
        <taxon>Betaproteobacteria</taxon>
        <taxon>Burkholderiales</taxon>
        <taxon>Burkholderiaceae</taxon>
        <taxon>Pararobbsia</taxon>
    </lineage>
</organism>
<reference evidence="7 8" key="1">
    <citation type="submission" date="2020-04" db="EMBL/GenBank/DDBJ databases">
        <authorList>
            <person name="De Canck E."/>
        </authorList>
    </citation>
    <scope>NUCLEOTIDE SEQUENCE [LARGE SCALE GENOMIC DNA]</scope>
    <source>
        <strain evidence="7 8">LMG 28138</strain>
    </source>
</reference>
<dbReference type="EC" id="2.7.13.3" evidence="2"/>
<sequence>MNAGGESPTSPAVRAREAGVLVTERLTMRPARDPDFAAENAALVALAQALTGPDESFLQFLAELALVLCHAESSGVSVLRAPDEGGPCFDWVAAAGLCRPSRHATFPFEDSASGITVTLNAPQLFSYPRKHFSYLSTSRPDIVEGLVVVIPAGEGAHGTLWVASHSEDKQFDREDCRVLDSLARFASAALSLRQSRRQAEVEAEQTHRAGRALEQSDARREEFISMLGHELRNPMSPIENAIAIAKRSVAADEVAVRALTIAQRQMRQLRTLVDDLLDAARVRQGKLALKRSHTSLNEVVFDALTGVQHHIDARRHTLVLKGVETKTFVFADHVRLSQLIGNLVSNAAKYTPTGGRIEVAVHSRASELADDVEPTAENRVVTITVRDNGVGIDADVLPKVFELFAQGPSASNARAEGGLGIGLALVKRIVDLHDGSIEIVSEGANKGTLVTLRLPILSRKPDRVAQVETLEAPPTRLLLVDDNPDALAALGMLLELDGHEVRTASSGADALEITREFVPEVALVDIGMPGIDGFQLAHMLRARAEFDSTLLVALTGYGSESDKSRALAAGFDFHLTKPLSLDKFRNVLSRRAGRTIGGLL</sequence>
<dbReference type="AlphaFoldDB" id="A0A6S7CH14"/>
<dbReference type="InterPro" id="IPR001789">
    <property type="entry name" value="Sig_transdc_resp-reg_receiver"/>
</dbReference>
<keyword evidence="8" id="KW-1185">Reference proteome</keyword>
<dbReference type="InterPro" id="IPR003594">
    <property type="entry name" value="HATPase_dom"/>
</dbReference>
<name>A0A6S7CH14_9BURK</name>
<evidence type="ECO:0000313" key="7">
    <source>
        <dbReference type="EMBL" id="CAB3789614.1"/>
    </source>
</evidence>
<dbReference type="SMART" id="SM00388">
    <property type="entry name" value="HisKA"/>
    <property type="match status" value="1"/>
</dbReference>
<evidence type="ECO:0000259" key="5">
    <source>
        <dbReference type="PROSITE" id="PS50109"/>
    </source>
</evidence>
<proteinExistence type="predicted"/>
<dbReference type="SUPFAM" id="SSF55874">
    <property type="entry name" value="ATPase domain of HSP90 chaperone/DNA topoisomerase II/histidine kinase"/>
    <property type="match status" value="1"/>
</dbReference>
<dbReference type="InterPro" id="IPR003661">
    <property type="entry name" value="HisK_dim/P_dom"/>
</dbReference>
<dbReference type="PANTHER" id="PTHR43547:SF2">
    <property type="entry name" value="HYBRID SIGNAL TRANSDUCTION HISTIDINE KINASE C"/>
    <property type="match status" value="1"/>
</dbReference>
<evidence type="ECO:0000256" key="1">
    <source>
        <dbReference type="ARBA" id="ARBA00000085"/>
    </source>
</evidence>
<dbReference type="SUPFAM" id="SSF55781">
    <property type="entry name" value="GAF domain-like"/>
    <property type="match status" value="1"/>
</dbReference>
<feature type="modified residue" description="4-aspartylphosphate" evidence="4">
    <location>
        <position position="525"/>
    </location>
</feature>
<keyword evidence="3 4" id="KW-0597">Phosphoprotein</keyword>
<dbReference type="SUPFAM" id="SSF52172">
    <property type="entry name" value="CheY-like"/>
    <property type="match status" value="1"/>
</dbReference>
<feature type="domain" description="Response regulatory" evidence="6">
    <location>
        <begin position="476"/>
        <end position="592"/>
    </location>
</feature>
<dbReference type="SUPFAM" id="SSF47384">
    <property type="entry name" value="Homodimeric domain of signal transducing histidine kinase"/>
    <property type="match status" value="1"/>
</dbReference>
<evidence type="ECO:0000259" key="6">
    <source>
        <dbReference type="PROSITE" id="PS50110"/>
    </source>
</evidence>
<dbReference type="RefSeq" id="WP_175105385.1">
    <property type="nucleotide sequence ID" value="NZ_CADIKM010000011.1"/>
</dbReference>
<evidence type="ECO:0000313" key="8">
    <source>
        <dbReference type="Proteomes" id="UP000494115"/>
    </source>
</evidence>
<dbReference type="Pfam" id="PF00072">
    <property type="entry name" value="Response_reg"/>
    <property type="match status" value="1"/>
</dbReference>
<dbReference type="Gene3D" id="3.30.565.10">
    <property type="entry name" value="Histidine kinase-like ATPase, C-terminal domain"/>
    <property type="match status" value="1"/>
</dbReference>
<keyword evidence="7" id="KW-0808">Transferase</keyword>
<dbReference type="Pfam" id="PF02518">
    <property type="entry name" value="HATPase_c"/>
    <property type="match status" value="1"/>
</dbReference>
<dbReference type="PROSITE" id="PS50110">
    <property type="entry name" value="RESPONSE_REGULATORY"/>
    <property type="match status" value="1"/>
</dbReference>
<protein>
    <recommendedName>
        <fullName evidence="2">histidine kinase</fullName>
        <ecNumber evidence="2">2.7.13.3</ecNumber>
    </recommendedName>
</protein>
<dbReference type="Gene3D" id="3.40.50.2300">
    <property type="match status" value="1"/>
</dbReference>
<dbReference type="PANTHER" id="PTHR43547">
    <property type="entry name" value="TWO-COMPONENT HISTIDINE KINASE"/>
    <property type="match status" value="1"/>
</dbReference>
<dbReference type="SMART" id="SM00387">
    <property type="entry name" value="HATPase_c"/>
    <property type="match status" value="1"/>
</dbReference>
<dbReference type="InterPro" id="IPR011006">
    <property type="entry name" value="CheY-like_superfamily"/>
</dbReference>
<dbReference type="EMBL" id="CADIKM010000011">
    <property type="protein sequence ID" value="CAB3789614.1"/>
    <property type="molecule type" value="Genomic_DNA"/>
</dbReference>
<dbReference type="Pfam" id="PF00512">
    <property type="entry name" value="HisKA"/>
    <property type="match status" value="1"/>
</dbReference>
<dbReference type="InterPro" id="IPR036890">
    <property type="entry name" value="HATPase_C_sf"/>
</dbReference>
<comment type="catalytic activity">
    <reaction evidence="1">
        <text>ATP + protein L-histidine = ADP + protein N-phospho-L-histidine.</text>
        <dbReference type="EC" id="2.7.13.3"/>
    </reaction>
</comment>
<evidence type="ECO:0000256" key="3">
    <source>
        <dbReference type="ARBA" id="ARBA00022553"/>
    </source>
</evidence>
<dbReference type="PROSITE" id="PS50109">
    <property type="entry name" value="HIS_KIN"/>
    <property type="match status" value="1"/>
</dbReference>
<evidence type="ECO:0000256" key="2">
    <source>
        <dbReference type="ARBA" id="ARBA00012438"/>
    </source>
</evidence>
<dbReference type="InterPro" id="IPR029016">
    <property type="entry name" value="GAF-like_dom_sf"/>
</dbReference>
<dbReference type="CDD" id="cd00082">
    <property type="entry name" value="HisKA"/>
    <property type="match status" value="1"/>
</dbReference>